<feature type="compositionally biased region" description="Polar residues" evidence="7">
    <location>
        <begin position="97"/>
        <end position="106"/>
    </location>
</feature>
<feature type="compositionally biased region" description="Polar residues" evidence="7">
    <location>
        <begin position="40"/>
        <end position="63"/>
    </location>
</feature>
<dbReference type="InterPro" id="IPR006652">
    <property type="entry name" value="Kelch_1"/>
</dbReference>
<evidence type="ECO:0000256" key="6">
    <source>
        <dbReference type="SAM" id="Coils"/>
    </source>
</evidence>
<feature type="region of interest" description="Disordered" evidence="7">
    <location>
        <begin position="1130"/>
        <end position="1155"/>
    </location>
</feature>
<sequence length="1485" mass="163843">MAFLFKSKKHHTGPVPPSSRDGPTSNGVSRSKDGEKDRTVNQTPTPASSVHNSLSGGTPSPEQKNVRERQDSEPQAPRNPTGPTQNPNASLYPWSNRRLTFPTTHPSPFPRYGAAANAVSSKEGDIYIMGGLINGSIVKGDLWMLEAGGSNLACYPIATTSEGPGPRVGHASLLVSNAYIIFGGDTKLDDKDVLDDTLYLLNTSTRQWTKVSPPGPKPAGRYGHTVNLLGSKIYVFGGQVEDYYFNDLMAFDLSALNSPKWETLVPNSPDASQTTGPVPPARTNHTIVTFNDKLYLFGGTNGEQWFNDVWSFDPRTNNWSVLECIGYIPAPREGHASALVNDVMYIFGGRTEEGNDLGDLAAFRISTRRWYTFQNMGPSPSPRSGHTMTAYGKQIVVVGGEPGSAPRDAGELSLSYILDTGKIRYPNDQPGPQPRPVAERAPGARRPSGGEKPVQPQNRIQQPSKEELRNNVDDVKRVGGAPRESVLAPQGPQSRDPDPNQASGPGGGVGSRLPRASLAQAPSGPPPQQQAPAPRVNGALPPIQTQRSKTPTRSDKAPEPLDQVRAASLDKENRSPVRRESPPGEFVPITNERSASAMQSRPLASPQNPRDESPEIVHPPRSRSRQIAGEAASNRIGETQPDAITDGRSTPATTQEQSKTNSQEKQRESVGARTSIEEPRSDVQKELELLKSKAAWYASELALARKAGYLSSGSSSPLLEERGADFLSNDDRPLVEAFMTMRAELVRVQNSLEAQSLAAAQRVAEIEKQRDVAVSEAVYAKAKLAAQGGSQTGTPQPDSAHETRNGDFDRFDEISRRLASALAAQTDLRTRLEAREAEVQTEKQAREIAEDMAGSCQKRLSELDIYKQQSSQELESVKADLLTYQRTARDEAANNADAQATMKLLKVDNEELKSQLDEATQAAKIHSDSLASLRETVSTFTAKVSFLERKLEEERDTRKDLDREVLELKHNCDQKAIELESLTKKLRETEELAEAHAAEARAHRQTIEVGFSKITESSSPDTQSRANDDRLKILQQQLDDAVTAAQASHAAADSAFEKLRRAEERIAGLEAYQEQASREGVSIRKQLQTAIKDAQTLRVENTDLRQSLESHQLEANALAVQHGALKDLLNERSPNGSELSRTRSFGSGGSRFGTPDQLRLRELEQQLETSLEAQRTIKSDYEAREQEAEKLYQEKLEQLENDYRSAVHYVNRTQHMLTRMKDELSKSKAQNEQLQSDLEEAQKSGNSQELDHGKWEQERESLKTEIEQLQEKVHVSVTQLENQLHNVRAELEVAKKERDENRANLHHTEHELTITTEKMKVELDQLKDENALLESRAMDAEQKVSMLLDQVESSVDNYRRQSHQFPANGGPGHQSKQSNHSMSQESAYGQDNRNSVALDSLASELDALRSHWETTNKNYRLSSTSEFDKPAGGHEGGELSNSLANWRKKLDLEDMDEEEAAQQSIAAREIGNHSTAGHASQPNMI</sequence>
<name>A0A164ZM92_XYLHT</name>
<feature type="compositionally biased region" description="Polar residues" evidence="7">
    <location>
        <begin position="788"/>
        <end position="797"/>
    </location>
</feature>
<feature type="region of interest" description="Disordered" evidence="7">
    <location>
        <begin position="1361"/>
        <end position="1390"/>
    </location>
</feature>
<dbReference type="PANTHER" id="PTHR46093">
    <property type="entry name" value="ACYL-COA-BINDING DOMAIN-CONTAINING PROTEIN 5"/>
    <property type="match status" value="1"/>
</dbReference>
<feature type="compositionally biased region" description="Basic and acidic residues" evidence="7">
    <location>
        <begin position="568"/>
        <end position="582"/>
    </location>
</feature>
<dbReference type="SMART" id="SM00612">
    <property type="entry name" value="Kelch"/>
    <property type="match status" value="2"/>
</dbReference>
<feature type="compositionally biased region" description="Polar residues" evidence="7">
    <location>
        <begin position="1374"/>
        <end position="1390"/>
    </location>
</feature>
<feature type="compositionally biased region" description="Basic and acidic residues" evidence="7">
    <location>
        <begin position="30"/>
        <end position="39"/>
    </location>
</feature>
<feature type="coiled-coil region" evidence="6">
    <location>
        <begin position="1052"/>
        <end position="1114"/>
    </location>
</feature>
<dbReference type="PANTHER" id="PTHR46093:SF18">
    <property type="entry name" value="FIBRONECTIN TYPE-III DOMAIN-CONTAINING PROTEIN"/>
    <property type="match status" value="1"/>
</dbReference>
<comment type="subcellular location">
    <subcellularLocation>
        <location evidence="1">Cytoplasm</location>
    </subcellularLocation>
</comment>
<dbReference type="FunFam" id="2.120.10.80:FF:000049">
    <property type="entry name" value="Cell polarity protein (Tea1)"/>
    <property type="match status" value="1"/>
</dbReference>
<reference evidence="8 9" key="1">
    <citation type="journal article" date="2016" name="Fungal Biol.">
        <title>The genome of Xylona heveae provides a window into fungal endophytism.</title>
        <authorList>
            <person name="Gazis R."/>
            <person name="Kuo A."/>
            <person name="Riley R."/>
            <person name="LaButti K."/>
            <person name="Lipzen A."/>
            <person name="Lin J."/>
            <person name="Amirebrahimi M."/>
            <person name="Hesse C.N."/>
            <person name="Spatafora J.W."/>
            <person name="Henrissat B."/>
            <person name="Hainaut M."/>
            <person name="Grigoriev I.V."/>
            <person name="Hibbett D.S."/>
        </authorList>
    </citation>
    <scope>NUCLEOTIDE SEQUENCE [LARGE SCALE GENOMIC DNA]</scope>
    <source>
        <strain evidence="8 9">TC161</strain>
    </source>
</reference>
<feature type="compositionally biased region" description="Basic and acidic residues" evidence="7">
    <location>
        <begin position="464"/>
        <end position="477"/>
    </location>
</feature>
<dbReference type="OMA" id="CIGYIPA"/>
<feature type="compositionally biased region" description="Polar residues" evidence="7">
    <location>
        <begin position="1227"/>
        <end position="1236"/>
    </location>
</feature>
<evidence type="ECO:0000256" key="4">
    <source>
        <dbReference type="ARBA" id="ARBA00022737"/>
    </source>
</evidence>
<keyword evidence="9" id="KW-1185">Reference proteome</keyword>
<feature type="compositionally biased region" description="Basic and acidic residues" evidence="7">
    <location>
        <begin position="1249"/>
        <end position="1258"/>
    </location>
</feature>
<keyword evidence="3" id="KW-0963">Cytoplasm</keyword>
<dbReference type="EMBL" id="KV407467">
    <property type="protein sequence ID" value="KZF19271.1"/>
    <property type="molecule type" value="Genomic_DNA"/>
</dbReference>
<dbReference type="Gene3D" id="2.120.10.80">
    <property type="entry name" value="Kelch-type beta propeller"/>
    <property type="match status" value="2"/>
</dbReference>
<evidence type="ECO:0000256" key="7">
    <source>
        <dbReference type="SAM" id="MobiDB-lite"/>
    </source>
</evidence>
<accession>A0A164ZM92</accession>
<evidence type="ECO:0000256" key="5">
    <source>
        <dbReference type="ARBA" id="ARBA00023054"/>
    </source>
</evidence>
<evidence type="ECO:0000256" key="1">
    <source>
        <dbReference type="ARBA" id="ARBA00004496"/>
    </source>
</evidence>
<feature type="compositionally biased region" description="Basic and acidic residues" evidence="7">
    <location>
        <begin position="662"/>
        <end position="683"/>
    </location>
</feature>
<evidence type="ECO:0000313" key="8">
    <source>
        <dbReference type="EMBL" id="KZF19271.1"/>
    </source>
</evidence>
<feature type="compositionally biased region" description="Polar residues" evidence="7">
    <location>
        <begin position="647"/>
        <end position="661"/>
    </location>
</feature>
<feature type="region of interest" description="Disordered" evidence="7">
    <location>
        <begin position="422"/>
        <end position="683"/>
    </location>
</feature>
<keyword evidence="4" id="KW-0677">Repeat</keyword>
<dbReference type="GeneID" id="28901781"/>
<dbReference type="FunCoup" id="A0A164ZM92">
    <property type="interactions" value="477"/>
</dbReference>
<keyword evidence="2" id="KW-0880">Kelch repeat</keyword>
<keyword evidence="5 6" id="KW-0175">Coiled coil</keyword>
<dbReference type="Proteomes" id="UP000076632">
    <property type="component" value="Unassembled WGS sequence"/>
</dbReference>
<feature type="compositionally biased region" description="Basic residues" evidence="7">
    <location>
        <begin position="1"/>
        <end position="12"/>
    </location>
</feature>
<dbReference type="InParanoid" id="A0A164ZM92"/>
<evidence type="ECO:0008006" key="10">
    <source>
        <dbReference type="Google" id="ProtNLM"/>
    </source>
</evidence>
<dbReference type="Pfam" id="PF24681">
    <property type="entry name" value="Kelch_KLHDC2_KLHL20_DRC7"/>
    <property type="match status" value="1"/>
</dbReference>
<protein>
    <recommendedName>
        <fullName evidence="10">Cell polarity protein</fullName>
    </recommendedName>
</protein>
<evidence type="ECO:0000256" key="3">
    <source>
        <dbReference type="ARBA" id="ARBA00022490"/>
    </source>
</evidence>
<feature type="region of interest" description="Disordered" evidence="7">
    <location>
        <begin position="1454"/>
        <end position="1485"/>
    </location>
</feature>
<dbReference type="InterPro" id="IPR015915">
    <property type="entry name" value="Kelch-typ_b-propeller"/>
</dbReference>
<evidence type="ECO:0000256" key="2">
    <source>
        <dbReference type="ARBA" id="ARBA00022441"/>
    </source>
</evidence>
<dbReference type="OrthoDB" id="45365at2759"/>
<dbReference type="RefSeq" id="XP_018184826.1">
    <property type="nucleotide sequence ID" value="XM_018336644.1"/>
</dbReference>
<proteinExistence type="predicted"/>
<organism evidence="8 9">
    <name type="scientific">Xylona heveae (strain CBS 132557 / TC161)</name>
    <dbReference type="NCBI Taxonomy" id="1328760"/>
    <lineage>
        <taxon>Eukaryota</taxon>
        <taxon>Fungi</taxon>
        <taxon>Dikarya</taxon>
        <taxon>Ascomycota</taxon>
        <taxon>Pezizomycotina</taxon>
        <taxon>Xylonomycetes</taxon>
        <taxon>Xylonales</taxon>
        <taxon>Xylonaceae</taxon>
        <taxon>Xylona</taxon>
    </lineage>
</organism>
<feature type="region of interest" description="Disordered" evidence="7">
    <location>
        <begin position="1223"/>
        <end position="1258"/>
    </location>
</feature>
<gene>
    <name evidence="8" type="ORF">L228DRAFT_49753</name>
</gene>
<feature type="compositionally biased region" description="Polar residues" evidence="7">
    <location>
        <begin position="1472"/>
        <end position="1485"/>
    </location>
</feature>
<feature type="coiled-coil region" evidence="6">
    <location>
        <begin position="895"/>
        <end position="1006"/>
    </location>
</feature>
<evidence type="ECO:0000313" key="9">
    <source>
        <dbReference type="Proteomes" id="UP000076632"/>
    </source>
</evidence>
<feature type="region of interest" description="Disordered" evidence="7">
    <location>
        <begin position="1"/>
        <end position="110"/>
    </location>
</feature>
<dbReference type="GO" id="GO:0005737">
    <property type="term" value="C:cytoplasm"/>
    <property type="evidence" value="ECO:0007669"/>
    <property type="project" value="UniProtKB-SubCell"/>
</dbReference>
<dbReference type="SUPFAM" id="SSF117281">
    <property type="entry name" value="Kelch motif"/>
    <property type="match status" value="1"/>
</dbReference>
<dbReference type="STRING" id="1328760.A0A164ZM92"/>
<feature type="region of interest" description="Disordered" evidence="7">
    <location>
        <begin position="785"/>
        <end position="807"/>
    </location>
</feature>